<feature type="domain" description="PLD phosphodiesterase" evidence="1">
    <location>
        <begin position="92"/>
        <end position="115"/>
    </location>
</feature>
<protein>
    <submittedName>
        <fullName evidence="2">Phospholipase D family protein</fullName>
    </submittedName>
</protein>
<gene>
    <name evidence="2" type="ORF">MJB10_06750</name>
</gene>
<evidence type="ECO:0000313" key="2">
    <source>
        <dbReference type="EMBL" id="WNR45795.1"/>
    </source>
</evidence>
<dbReference type="PROSITE" id="PS50035">
    <property type="entry name" value="PLD"/>
    <property type="match status" value="1"/>
</dbReference>
<evidence type="ECO:0000259" key="1">
    <source>
        <dbReference type="PROSITE" id="PS50035"/>
    </source>
</evidence>
<dbReference type="SUPFAM" id="SSF56024">
    <property type="entry name" value="Phospholipase D/nuclease"/>
    <property type="match status" value="1"/>
</dbReference>
<keyword evidence="3" id="KW-1185">Reference proteome</keyword>
<accession>A0AA96LPW5</accession>
<proteinExistence type="predicted"/>
<dbReference type="InterPro" id="IPR001736">
    <property type="entry name" value="PLipase_D/transphosphatidylase"/>
</dbReference>
<sequence length="393" mass="45016">MINISISLITVDLFDQFNELLSATEHEINIISPFIGLQTATILAEWLNKNQKVTCNLITRFYREEFIEQVSSVYGLEKLLQAGANIYAVIDLHSKLYIFDSHSSILGSANFTHGGFFSNHEISVLFNDEPDISARCIECCNDLLSRLQGVKDAIVTQEWIDEEKENIRKTAPLRKDKTVQYSNGFRRGVVLSKIVKQDQFEDLLNFSNNQPLSGTWLKFEGTGDDRIANNINYLEMKGERKRDLNQSFFPLRPSGIQKGDTLFLTLVSYDEKNVPTPLIVGYTETNGYDSRNTANPSDIKKMPWKERFPHYIEFSKGKAINAPIKHGIRLVYLYNTLGKKTYPSLQNKNNVSLKTLHSMHFRRSHIRITKEASDYLTNELNKLFSKHGYIVLG</sequence>
<organism evidence="2 3">
    <name type="scientific">Paenibacillus roseopurpureus</name>
    <dbReference type="NCBI Taxonomy" id="2918901"/>
    <lineage>
        <taxon>Bacteria</taxon>
        <taxon>Bacillati</taxon>
        <taxon>Bacillota</taxon>
        <taxon>Bacilli</taxon>
        <taxon>Bacillales</taxon>
        <taxon>Paenibacillaceae</taxon>
        <taxon>Paenibacillus</taxon>
    </lineage>
</organism>
<name>A0AA96LPW5_9BACL</name>
<dbReference type="AlphaFoldDB" id="A0AA96LPW5"/>
<dbReference type="InterPro" id="IPR025202">
    <property type="entry name" value="PLD-like_dom"/>
</dbReference>
<dbReference type="CDD" id="cd09176">
    <property type="entry name" value="PLDc_unchar6"/>
    <property type="match status" value="1"/>
</dbReference>
<dbReference type="GO" id="GO:0006793">
    <property type="term" value="P:phosphorus metabolic process"/>
    <property type="evidence" value="ECO:0007669"/>
    <property type="project" value="UniProtKB-ARBA"/>
</dbReference>
<dbReference type="GO" id="GO:0003824">
    <property type="term" value="F:catalytic activity"/>
    <property type="evidence" value="ECO:0007669"/>
    <property type="project" value="InterPro"/>
</dbReference>
<dbReference type="RefSeq" id="WP_314802834.1">
    <property type="nucleotide sequence ID" value="NZ_CP130319.1"/>
</dbReference>
<dbReference type="Pfam" id="PF13091">
    <property type="entry name" value="PLDc_2"/>
    <property type="match status" value="1"/>
</dbReference>
<evidence type="ECO:0000313" key="3">
    <source>
        <dbReference type="Proteomes" id="UP001304650"/>
    </source>
</evidence>
<dbReference type="Proteomes" id="UP001304650">
    <property type="component" value="Chromosome"/>
</dbReference>
<dbReference type="EMBL" id="CP130319">
    <property type="protein sequence ID" value="WNR45795.1"/>
    <property type="molecule type" value="Genomic_DNA"/>
</dbReference>
<reference evidence="2" key="1">
    <citation type="submission" date="2022-02" db="EMBL/GenBank/DDBJ databases">
        <title>Paenibacillus sp. MBLB1832 Whole Genome Shotgun Sequencing.</title>
        <authorList>
            <person name="Hwang C.Y."/>
            <person name="Cho E.-S."/>
            <person name="Seo M.-J."/>
        </authorList>
    </citation>
    <scope>NUCLEOTIDE SEQUENCE</scope>
    <source>
        <strain evidence="2">MBLB1832</strain>
    </source>
</reference>
<dbReference type="Gene3D" id="3.30.870.10">
    <property type="entry name" value="Endonuclease Chain A"/>
    <property type="match status" value="1"/>
</dbReference>
<dbReference type="InterPro" id="IPR059166">
    <property type="entry name" value="PLD-like_cat"/>
</dbReference>
<dbReference type="KEGG" id="proo:MJB10_06750"/>